<dbReference type="GO" id="GO:0015628">
    <property type="term" value="P:protein secretion by the type II secretion system"/>
    <property type="evidence" value="ECO:0007669"/>
    <property type="project" value="TreeGrafter"/>
</dbReference>
<dbReference type="InterPro" id="IPR045584">
    <property type="entry name" value="Pilin-like"/>
</dbReference>
<dbReference type="Proteomes" id="UP000069162">
    <property type="component" value="Chromosome"/>
</dbReference>
<dbReference type="GO" id="GO:0016020">
    <property type="term" value="C:membrane"/>
    <property type="evidence" value="ECO:0007669"/>
    <property type="project" value="UniProtKB-SubCell"/>
</dbReference>
<evidence type="ECO:0000256" key="2">
    <source>
        <dbReference type="ARBA" id="ARBA00022481"/>
    </source>
</evidence>
<evidence type="ECO:0000313" key="7">
    <source>
        <dbReference type="EMBL" id="ALR77925.1"/>
    </source>
</evidence>
<dbReference type="PROSITE" id="PS00409">
    <property type="entry name" value="PROKAR_NTER_METHYL"/>
    <property type="match status" value="1"/>
</dbReference>
<evidence type="ECO:0000313" key="8">
    <source>
        <dbReference type="Proteomes" id="UP000069162"/>
    </source>
</evidence>
<evidence type="ECO:0000256" key="4">
    <source>
        <dbReference type="ARBA" id="ARBA00022989"/>
    </source>
</evidence>
<dbReference type="EMBL" id="CP012871">
    <property type="protein sequence ID" value="ALR77925.1"/>
    <property type="molecule type" value="Genomic_DNA"/>
</dbReference>
<sequence>MSVDERGFSLLEVLIAMAISSVLLMGASRFLPALQMAIARQTQRQALEEELWQRLQAVSGQLQRAGYCRGTCQGEALHLEAQCVLVRWDANANGVWEETPTSAAEVTGFRLQNGALETLRGALSCSGKGWEKMTDPQAITVDAFSVERRSVSGYPPVLSVSLAARLAARDDTRAEARYHVTGHNL</sequence>
<dbReference type="NCBIfam" id="NF007848">
    <property type="entry name" value="PRK10557.1"/>
    <property type="match status" value="1"/>
</dbReference>
<evidence type="ECO:0000256" key="3">
    <source>
        <dbReference type="ARBA" id="ARBA00022692"/>
    </source>
</evidence>
<keyword evidence="3 6" id="KW-0812">Transmembrane</keyword>
<organism evidence="7 8">
    <name type="scientific">[Enterobacter] lignolyticus</name>
    <dbReference type="NCBI Taxonomy" id="1334193"/>
    <lineage>
        <taxon>Bacteria</taxon>
        <taxon>Pseudomonadati</taxon>
        <taxon>Pseudomonadota</taxon>
        <taxon>Gammaproteobacteria</taxon>
        <taxon>Enterobacterales</taxon>
        <taxon>Enterobacteriaceae</taxon>
        <taxon>Pluralibacter</taxon>
    </lineage>
</organism>
<gene>
    <name evidence="7" type="ORF">AO703_17065</name>
</gene>
<dbReference type="InterPro" id="IPR016419">
    <property type="entry name" value="Prepilin_Pept-dep_B_prd"/>
</dbReference>
<dbReference type="NCBIfam" id="TIGR02532">
    <property type="entry name" value="IV_pilin_GFxxxE"/>
    <property type="match status" value="1"/>
</dbReference>
<dbReference type="OrthoDB" id="7059546at2"/>
<reference evidence="8" key="1">
    <citation type="submission" date="2015-10" db="EMBL/GenBank/DDBJ databases">
        <title>Complete Genome Sequencing of Klebsiella sp. strain G5.</title>
        <authorList>
            <person name="Chan K.-G."/>
            <person name="Chen J.-W."/>
        </authorList>
    </citation>
    <scope>NUCLEOTIDE SEQUENCE [LARGE SCALE GENOMIC DNA]</scope>
    <source>
        <strain evidence="8">G5</strain>
    </source>
</reference>
<accession>A0A806X8L8</accession>
<feature type="transmembrane region" description="Helical" evidence="6">
    <location>
        <begin position="13"/>
        <end position="34"/>
    </location>
</feature>
<keyword evidence="2" id="KW-0488">Methylation</keyword>
<protein>
    <recommendedName>
        <fullName evidence="9">Prepilin peptidase dependent protein B</fullName>
    </recommendedName>
</protein>
<keyword evidence="4 6" id="KW-1133">Transmembrane helix</keyword>
<dbReference type="InterPro" id="IPR012902">
    <property type="entry name" value="N_methyl_site"/>
</dbReference>
<name>A0A806X8L8_9ENTR</name>
<dbReference type="SUPFAM" id="SSF54523">
    <property type="entry name" value="Pili subunits"/>
    <property type="match status" value="1"/>
</dbReference>
<dbReference type="PANTHER" id="PTHR39583:SF3">
    <property type="entry name" value="PREPILIN PEPTIDASE-DEPENDENT PROTEIN B"/>
    <property type="match status" value="1"/>
</dbReference>
<dbReference type="KEGG" id="kle:AO703_17065"/>
<evidence type="ECO:0000256" key="6">
    <source>
        <dbReference type="SAM" id="Phobius"/>
    </source>
</evidence>
<keyword evidence="5 6" id="KW-0472">Membrane</keyword>
<evidence type="ECO:0000256" key="5">
    <source>
        <dbReference type="ARBA" id="ARBA00023136"/>
    </source>
</evidence>
<dbReference type="InterPro" id="IPR051621">
    <property type="entry name" value="T2SS_protein_J"/>
</dbReference>
<evidence type="ECO:0008006" key="9">
    <source>
        <dbReference type="Google" id="ProtNLM"/>
    </source>
</evidence>
<dbReference type="PANTHER" id="PTHR39583">
    <property type="entry name" value="TYPE II SECRETION SYSTEM PROTEIN J-RELATED"/>
    <property type="match status" value="1"/>
</dbReference>
<dbReference type="AlphaFoldDB" id="A0A806X8L8"/>
<evidence type="ECO:0000256" key="1">
    <source>
        <dbReference type="ARBA" id="ARBA00004167"/>
    </source>
</evidence>
<dbReference type="PIRSF" id="PIRSF004525">
    <property type="entry name" value="Pilin_peptidase-dep_B_prd"/>
    <property type="match status" value="1"/>
</dbReference>
<proteinExistence type="predicted"/>
<dbReference type="RefSeq" id="WP_062741836.1">
    <property type="nucleotide sequence ID" value="NZ_CP012871.1"/>
</dbReference>
<comment type="subcellular location">
    <subcellularLocation>
        <location evidence="1">Membrane</location>
        <topology evidence="1">Single-pass membrane protein</topology>
    </subcellularLocation>
</comment>
<dbReference type="Pfam" id="PF07963">
    <property type="entry name" value="N_methyl"/>
    <property type="match status" value="1"/>
</dbReference>